<proteinExistence type="predicted"/>
<dbReference type="SUPFAM" id="SSF109854">
    <property type="entry name" value="DinB/YfiT-like putative metalloenzymes"/>
    <property type="match status" value="1"/>
</dbReference>
<dbReference type="Gene3D" id="1.20.120.450">
    <property type="entry name" value="dinb family like domain"/>
    <property type="match status" value="1"/>
</dbReference>
<reference evidence="4" key="1">
    <citation type="journal article" date="2019" name="Int. J. Syst. Evol. Microbiol.">
        <title>The Global Catalogue of Microorganisms (GCM) 10K type strain sequencing project: providing services to taxonomists for standard genome sequencing and annotation.</title>
        <authorList>
            <consortium name="The Broad Institute Genomics Platform"/>
            <consortium name="The Broad Institute Genome Sequencing Center for Infectious Disease"/>
            <person name="Wu L."/>
            <person name="Ma J."/>
        </authorList>
    </citation>
    <scope>NUCLEOTIDE SEQUENCE [LARGE SCALE GENOMIC DNA]</scope>
    <source>
        <strain evidence="4">JCM 17810</strain>
    </source>
</reference>
<comment type="caution">
    <text evidence="3">The sequence shown here is derived from an EMBL/GenBank/DDBJ whole genome shotgun (WGS) entry which is preliminary data.</text>
</comment>
<dbReference type="Pfam" id="PF11716">
    <property type="entry name" value="MDMPI_N"/>
    <property type="match status" value="1"/>
</dbReference>
<organism evidence="3 4">
    <name type="scientific">Georgenia halophila</name>
    <dbReference type="NCBI Taxonomy" id="620889"/>
    <lineage>
        <taxon>Bacteria</taxon>
        <taxon>Bacillati</taxon>
        <taxon>Actinomycetota</taxon>
        <taxon>Actinomycetes</taxon>
        <taxon>Micrococcales</taxon>
        <taxon>Bogoriellaceae</taxon>
        <taxon>Georgenia</taxon>
    </lineage>
</organism>
<sequence>MLMHMETLQNAHVRAVDLTVDAVRPITTDQLARRTPCADWNLAELLDHMTVQNHGFAAAAAGAGADEDLWRTGAAREDPVSDYLKSARVVTAAFAAPDVADRSFSLPELSRDQEFAGSQAMTMHMVDSFVHAWDVARAAGRGLDPDPELIDRTLSIAEQIPDDEARRRPGAPFGPPLAVPAGAPPLDRLLALFGRSPAWPNEDPRT</sequence>
<accession>A0ABP8LKR9</accession>
<feature type="domain" description="Mycothiol-dependent maleylpyruvate isomerase metal-binding" evidence="2">
    <location>
        <begin position="18"/>
        <end position="136"/>
    </location>
</feature>
<evidence type="ECO:0000259" key="2">
    <source>
        <dbReference type="Pfam" id="PF11716"/>
    </source>
</evidence>
<dbReference type="InterPro" id="IPR017517">
    <property type="entry name" value="Maleyloyr_isom"/>
</dbReference>
<protein>
    <submittedName>
        <fullName evidence="3">TIGR03086 family metal-binding protein</fullName>
    </submittedName>
</protein>
<dbReference type="InterPro" id="IPR024344">
    <property type="entry name" value="MDMPI_metal-binding"/>
</dbReference>
<dbReference type="NCBIfam" id="TIGR03086">
    <property type="entry name" value="TIGR03086 family metal-binding protein"/>
    <property type="match status" value="1"/>
</dbReference>
<evidence type="ECO:0000313" key="3">
    <source>
        <dbReference type="EMBL" id="GAA4430617.1"/>
    </source>
</evidence>
<gene>
    <name evidence="3" type="ORF">GCM10023169_34210</name>
</gene>
<keyword evidence="4" id="KW-1185">Reference proteome</keyword>
<dbReference type="EMBL" id="BAABGN010000013">
    <property type="protein sequence ID" value="GAA4430617.1"/>
    <property type="molecule type" value="Genomic_DNA"/>
</dbReference>
<dbReference type="InterPro" id="IPR017520">
    <property type="entry name" value="CHP03086"/>
</dbReference>
<feature type="region of interest" description="Disordered" evidence="1">
    <location>
        <begin position="161"/>
        <end position="181"/>
    </location>
</feature>
<evidence type="ECO:0000256" key="1">
    <source>
        <dbReference type="SAM" id="MobiDB-lite"/>
    </source>
</evidence>
<dbReference type="InterPro" id="IPR034660">
    <property type="entry name" value="DinB/YfiT-like"/>
</dbReference>
<dbReference type="NCBIfam" id="TIGR03083">
    <property type="entry name" value="maleylpyruvate isomerase family mycothiol-dependent enzyme"/>
    <property type="match status" value="1"/>
</dbReference>
<dbReference type="Proteomes" id="UP001500622">
    <property type="component" value="Unassembled WGS sequence"/>
</dbReference>
<name>A0ABP8LKR9_9MICO</name>
<evidence type="ECO:0000313" key="4">
    <source>
        <dbReference type="Proteomes" id="UP001500622"/>
    </source>
</evidence>